<dbReference type="CDD" id="cd03039">
    <property type="entry name" value="GST_N_Sigma_like"/>
    <property type="match status" value="1"/>
</dbReference>
<dbReference type="SUPFAM" id="SSF52833">
    <property type="entry name" value="Thioredoxin-like"/>
    <property type="match status" value="1"/>
</dbReference>
<dbReference type="PANTHER" id="PTHR11571:SF158">
    <property type="entry name" value="GST C-TERMINAL DOMAIN-CONTAINING PROTEIN-RELATED"/>
    <property type="match status" value="1"/>
</dbReference>
<keyword evidence="9" id="KW-1185">Reference proteome</keyword>
<dbReference type="PROSITE" id="PS50404">
    <property type="entry name" value="GST_NTER"/>
    <property type="match status" value="1"/>
</dbReference>
<evidence type="ECO:0000256" key="1">
    <source>
        <dbReference type="ARBA" id="ARBA00012452"/>
    </source>
</evidence>
<dbReference type="STRING" id="1611254.A0A2G5U5P1"/>
<dbReference type="InterPro" id="IPR004046">
    <property type="entry name" value="GST_C"/>
</dbReference>
<dbReference type="InterPro" id="IPR004045">
    <property type="entry name" value="Glutathione_S-Trfase_N"/>
</dbReference>
<evidence type="ECO:0000256" key="5">
    <source>
        <dbReference type="ARBA" id="ARBA00078118"/>
    </source>
</evidence>
<dbReference type="FunFam" id="3.40.30.10:FF:000345">
    <property type="entry name" value="Glutathione S-Transferase"/>
    <property type="match status" value="1"/>
</dbReference>
<evidence type="ECO:0000256" key="2">
    <source>
        <dbReference type="ARBA" id="ARBA00022679"/>
    </source>
</evidence>
<dbReference type="OrthoDB" id="414243at2759"/>
<dbReference type="InterPro" id="IPR036249">
    <property type="entry name" value="Thioredoxin-like_sf"/>
</dbReference>
<protein>
    <recommendedName>
        <fullName evidence="1">glutathione transferase</fullName>
        <ecNumber evidence="1">2.5.1.18</ecNumber>
    </recommendedName>
    <alternativeName>
        <fullName evidence="5">GST class-sigma</fullName>
    </alternativeName>
</protein>
<dbReference type="InterPro" id="IPR036282">
    <property type="entry name" value="Glutathione-S-Trfase_C_sf"/>
</dbReference>
<dbReference type="GO" id="GO:0006749">
    <property type="term" value="P:glutathione metabolic process"/>
    <property type="evidence" value="ECO:0007669"/>
    <property type="project" value="TreeGrafter"/>
</dbReference>
<dbReference type="InterPro" id="IPR010987">
    <property type="entry name" value="Glutathione-S-Trfase_C-like"/>
</dbReference>
<comment type="catalytic activity">
    <reaction evidence="4">
        <text>RX + glutathione = an S-substituted glutathione + a halide anion + H(+)</text>
        <dbReference type="Rhea" id="RHEA:16437"/>
        <dbReference type="ChEBI" id="CHEBI:15378"/>
        <dbReference type="ChEBI" id="CHEBI:16042"/>
        <dbReference type="ChEBI" id="CHEBI:17792"/>
        <dbReference type="ChEBI" id="CHEBI:57925"/>
        <dbReference type="ChEBI" id="CHEBI:90779"/>
        <dbReference type="EC" id="2.5.1.18"/>
    </reaction>
</comment>
<evidence type="ECO:0000259" key="6">
    <source>
        <dbReference type="PROSITE" id="PS50404"/>
    </source>
</evidence>
<dbReference type="EMBL" id="PDUG01000004">
    <property type="protein sequence ID" value="PIC34827.1"/>
    <property type="molecule type" value="Genomic_DNA"/>
</dbReference>
<evidence type="ECO:0000256" key="4">
    <source>
        <dbReference type="ARBA" id="ARBA00047960"/>
    </source>
</evidence>
<dbReference type="GO" id="GO:0005737">
    <property type="term" value="C:cytoplasm"/>
    <property type="evidence" value="ECO:0007669"/>
    <property type="project" value="UniProtKB-ARBA"/>
</dbReference>
<feature type="domain" description="GST C-terminal" evidence="7">
    <location>
        <begin position="115"/>
        <end position="241"/>
    </location>
</feature>
<dbReference type="Gene3D" id="3.40.30.10">
    <property type="entry name" value="Glutaredoxin"/>
    <property type="match status" value="1"/>
</dbReference>
<name>A0A2G5U5P1_9PELO</name>
<sequence length="241" mass="27763">MKYRTAHERIIFNRLLQLYLHYRSAMIQYKLIYFDVRGLGEVSRQLFHLAGCEFEDVKIPRNDEQAWLELKKSTPFGQLPILKILDAESQNEIEIPQSSAIGRYLANQFGYAGKTPEEKAMVDAVIDQFKDFLVSQKRLTLAVRTKKSEEEINRVKEDIVTPAKDTYFKILKKLLENNSSGFLVGNDITWADLQISDNLTTLDGLGIFVPSEEPILAKFHEKIMNTPSLKTYFEQRPASLL</sequence>
<evidence type="ECO:0000256" key="3">
    <source>
        <dbReference type="ARBA" id="ARBA00038317"/>
    </source>
</evidence>
<comment type="caution">
    <text evidence="8">The sequence shown here is derived from an EMBL/GenBank/DDBJ whole genome shotgun (WGS) entry which is preliminary data.</text>
</comment>
<dbReference type="Pfam" id="PF14497">
    <property type="entry name" value="GST_C_3"/>
    <property type="match status" value="1"/>
</dbReference>
<proteinExistence type="inferred from homology"/>
<reference evidence="9" key="1">
    <citation type="submission" date="2017-10" db="EMBL/GenBank/DDBJ databases">
        <title>Rapid genome shrinkage in a self-fertile nematode reveals novel sperm competition proteins.</title>
        <authorList>
            <person name="Yin D."/>
            <person name="Schwarz E.M."/>
            <person name="Thomas C.G."/>
            <person name="Felde R.L."/>
            <person name="Korf I.F."/>
            <person name="Cutter A.D."/>
            <person name="Schartner C.M."/>
            <person name="Ralston E.J."/>
            <person name="Meyer B.J."/>
            <person name="Haag E.S."/>
        </authorList>
    </citation>
    <scope>NUCLEOTIDE SEQUENCE [LARGE SCALE GENOMIC DNA]</scope>
    <source>
        <strain evidence="9">JU1422</strain>
    </source>
</reference>
<evidence type="ECO:0000313" key="8">
    <source>
        <dbReference type="EMBL" id="PIC34827.1"/>
    </source>
</evidence>
<dbReference type="SFLD" id="SFLDS00019">
    <property type="entry name" value="Glutathione_Transferase_(cytos"/>
    <property type="match status" value="1"/>
</dbReference>
<dbReference type="InterPro" id="IPR040079">
    <property type="entry name" value="Glutathione_S-Trfase"/>
</dbReference>
<dbReference type="InterPro" id="IPR050213">
    <property type="entry name" value="GST_superfamily"/>
</dbReference>
<evidence type="ECO:0000313" key="9">
    <source>
        <dbReference type="Proteomes" id="UP000230233"/>
    </source>
</evidence>
<dbReference type="Proteomes" id="UP000230233">
    <property type="component" value="Chromosome IV"/>
</dbReference>
<feature type="domain" description="GST N-terminal" evidence="6">
    <location>
        <begin position="27"/>
        <end position="113"/>
    </location>
</feature>
<dbReference type="PANTHER" id="PTHR11571">
    <property type="entry name" value="GLUTATHIONE S-TRANSFERASE"/>
    <property type="match status" value="1"/>
</dbReference>
<dbReference type="EC" id="2.5.1.18" evidence="1"/>
<organism evidence="8 9">
    <name type="scientific">Caenorhabditis nigoni</name>
    <dbReference type="NCBI Taxonomy" id="1611254"/>
    <lineage>
        <taxon>Eukaryota</taxon>
        <taxon>Metazoa</taxon>
        <taxon>Ecdysozoa</taxon>
        <taxon>Nematoda</taxon>
        <taxon>Chromadorea</taxon>
        <taxon>Rhabditida</taxon>
        <taxon>Rhabditina</taxon>
        <taxon>Rhabditomorpha</taxon>
        <taxon>Rhabditoidea</taxon>
        <taxon>Rhabditidae</taxon>
        <taxon>Peloderinae</taxon>
        <taxon>Caenorhabditis</taxon>
    </lineage>
</organism>
<dbReference type="PROSITE" id="PS50405">
    <property type="entry name" value="GST_CTER"/>
    <property type="match status" value="1"/>
</dbReference>
<dbReference type="GO" id="GO:0004364">
    <property type="term" value="F:glutathione transferase activity"/>
    <property type="evidence" value="ECO:0007669"/>
    <property type="project" value="UniProtKB-EC"/>
</dbReference>
<gene>
    <name evidence="8" type="primary">Cnig_chr_IV.g14367</name>
    <name evidence="8" type="ORF">B9Z55_014367</name>
</gene>
<dbReference type="CDD" id="cd03192">
    <property type="entry name" value="GST_C_Sigma_like"/>
    <property type="match status" value="1"/>
</dbReference>
<accession>A0A2G5U5P1</accession>
<dbReference type="SFLD" id="SFLDG01205">
    <property type="entry name" value="AMPS.1"/>
    <property type="match status" value="1"/>
</dbReference>
<comment type="similarity">
    <text evidence="3">Belongs to the GST superfamily. Sigma family.</text>
</comment>
<dbReference type="SFLD" id="SFLDG00363">
    <property type="entry name" value="AMPS_(cytGST):_Alpha-__Mu-__Pi"/>
    <property type="match status" value="1"/>
</dbReference>
<dbReference type="Pfam" id="PF02798">
    <property type="entry name" value="GST_N"/>
    <property type="match status" value="1"/>
</dbReference>
<evidence type="ECO:0000259" key="7">
    <source>
        <dbReference type="PROSITE" id="PS50405"/>
    </source>
</evidence>
<dbReference type="AlphaFoldDB" id="A0A2G5U5P1"/>
<dbReference type="FunFam" id="1.20.1050.10:FF:000031">
    <property type="entry name" value="Glutathione S-Transferase"/>
    <property type="match status" value="1"/>
</dbReference>
<dbReference type="Gene3D" id="1.20.1050.10">
    <property type="match status" value="1"/>
</dbReference>
<keyword evidence="2" id="KW-0808">Transferase</keyword>
<dbReference type="SUPFAM" id="SSF47616">
    <property type="entry name" value="GST C-terminal domain-like"/>
    <property type="match status" value="1"/>
</dbReference>